<dbReference type="KEGG" id="dho:Dia5BBH33_13630"/>
<proteinExistence type="predicted"/>
<feature type="region of interest" description="Disordered" evidence="1">
    <location>
        <begin position="153"/>
        <end position="264"/>
    </location>
</feature>
<dbReference type="OrthoDB" id="9972342at2"/>
<reference evidence="4" key="1">
    <citation type="submission" date="2019-05" db="EMBL/GenBank/DDBJ databases">
        <title>Complete genome sequencing of Dialister sp. strain 5BBH33.</title>
        <authorList>
            <person name="Sakamoto M."/>
            <person name="Murakami T."/>
            <person name="Mori H."/>
        </authorList>
    </citation>
    <scope>NUCLEOTIDE SEQUENCE [LARGE SCALE GENOMIC DNA]</scope>
    <source>
        <strain evidence="4">5BBH33</strain>
    </source>
</reference>
<feature type="compositionally biased region" description="Basic and acidic residues" evidence="1">
    <location>
        <begin position="153"/>
        <end position="166"/>
    </location>
</feature>
<accession>A0A8D4UUW5</accession>
<evidence type="ECO:0000313" key="3">
    <source>
        <dbReference type="EMBL" id="BBK25428.1"/>
    </source>
</evidence>
<feature type="signal peptide" evidence="2">
    <location>
        <begin position="1"/>
        <end position="23"/>
    </location>
</feature>
<gene>
    <name evidence="3" type="ORF">Dia5BBH33_13630</name>
</gene>
<protein>
    <submittedName>
        <fullName evidence="3">Uncharacterized protein</fullName>
    </submittedName>
</protein>
<dbReference type="AlphaFoldDB" id="A0A8D4UUW5"/>
<organism evidence="3 4">
    <name type="scientific">Dialister hominis</name>
    <dbReference type="NCBI Taxonomy" id="2582419"/>
    <lineage>
        <taxon>Bacteria</taxon>
        <taxon>Bacillati</taxon>
        <taxon>Bacillota</taxon>
        <taxon>Negativicutes</taxon>
        <taxon>Veillonellales</taxon>
        <taxon>Veillonellaceae</taxon>
        <taxon>Dialister</taxon>
    </lineage>
</organism>
<dbReference type="GeneID" id="92716592"/>
<feature type="compositionally biased region" description="Basic and acidic residues" evidence="1">
    <location>
        <begin position="198"/>
        <end position="231"/>
    </location>
</feature>
<sequence>MRKFRTCLMTLGFCLAVCSFSEAAASDPYYLNGDKNYPMIQNTGGIYNDGTTGLFLDLSTVTIEDVFEDGLAARVKLMNLVSNKETGEAWVHVRFDVDGRVWAQRTDGKWSEVSKNFDDPAALAVMFVREEMGDDARRSVLTSQISKIMASKKEALGKTAPSDDAKLPAADGGVKRKGEVVKSSSTDVSQKNTPAAEDSSKGPSKKEGSAGKNEKPSENPDAAKKQDDISDVKVTITEAPKVEIVKTPPVQVDITPAPPSPNGN</sequence>
<keyword evidence="4" id="KW-1185">Reference proteome</keyword>
<feature type="chain" id="PRO_5039125526" evidence="2">
    <location>
        <begin position="24"/>
        <end position="264"/>
    </location>
</feature>
<dbReference type="RefSeq" id="WP_022382592.1">
    <property type="nucleotide sequence ID" value="NZ_AP019697.1"/>
</dbReference>
<dbReference type="EMBL" id="AP019697">
    <property type="protein sequence ID" value="BBK25428.1"/>
    <property type="molecule type" value="Genomic_DNA"/>
</dbReference>
<feature type="compositionally biased region" description="Polar residues" evidence="1">
    <location>
        <begin position="182"/>
        <end position="193"/>
    </location>
</feature>
<dbReference type="Proteomes" id="UP000320585">
    <property type="component" value="Chromosome"/>
</dbReference>
<evidence type="ECO:0000256" key="2">
    <source>
        <dbReference type="SAM" id="SignalP"/>
    </source>
</evidence>
<name>A0A8D4UUW5_9FIRM</name>
<evidence type="ECO:0000256" key="1">
    <source>
        <dbReference type="SAM" id="MobiDB-lite"/>
    </source>
</evidence>
<evidence type="ECO:0000313" key="4">
    <source>
        <dbReference type="Proteomes" id="UP000320585"/>
    </source>
</evidence>
<keyword evidence="2" id="KW-0732">Signal</keyword>